<dbReference type="InterPro" id="IPR051693">
    <property type="entry name" value="UPF0046_metallophosphoest"/>
</dbReference>
<dbReference type="CDD" id="cd07379">
    <property type="entry name" value="MPP_239FB"/>
    <property type="match status" value="1"/>
</dbReference>
<dbReference type="EMBL" id="KZ825954">
    <property type="protein sequence ID" value="PYH91163.1"/>
    <property type="molecule type" value="Genomic_DNA"/>
</dbReference>
<dbReference type="InterPro" id="IPR029052">
    <property type="entry name" value="Metallo-depent_PP-like"/>
</dbReference>
<dbReference type="Proteomes" id="UP000247810">
    <property type="component" value="Unassembled WGS sequence"/>
</dbReference>
<name>A0A319DJ01_9EURO</name>
<dbReference type="AlphaFoldDB" id="A0A319DJ01"/>
<dbReference type="PANTHER" id="PTHR12905:SF28">
    <property type="entry name" value="RHAMNOGALACTURONATE LYASE C-RELATED"/>
    <property type="match status" value="1"/>
</dbReference>
<evidence type="ECO:0000313" key="2">
    <source>
        <dbReference type="Proteomes" id="UP000247810"/>
    </source>
</evidence>
<sequence length="267" mass="30312">MRLFQTSGLDALLQRPEQESLLRRFLRAPLTVTAQLLYQYLTHQPRSSAQPTDSALIRVVCISDTHSTQPHLPDGDILVHEGDRTQSGTKAELEAQIEWLHAQPHRHKVTGSDIDWKSLIYLQNTYTTLDCGAHGRRITIFGSPYTPKHGNWAFQYLPADTKFWDDVPIPEETDILITHGPPRTHLDLGRLGCSLLLDRLWFLRQKPLLHVFGHIHGGYGMEVLRWGGLLKLLFFGGRRVLLPGEFIWWGSQKTVMINAAAAICVDI</sequence>
<evidence type="ECO:0000313" key="1">
    <source>
        <dbReference type="EMBL" id="PYH91163.1"/>
    </source>
</evidence>
<keyword evidence="2" id="KW-1185">Reference proteome</keyword>
<dbReference type="Gene3D" id="3.60.21.10">
    <property type="match status" value="2"/>
</dbReference>
<dbReference type="SUPFAM" id="SSF56300">
    <property type="entry name" value="Metallo-dependent phosphatases"/>
    <property type="match status" value="1"/>
</dbReference>
<reference evidence="1 2" key="1">
    <citation type="submission" date="2018-02" db="EMBL/GenBank/DDBJ databases">
        <title>The genomes of Aspergillus section Nigri reveals drivers in fungal speciation.</title>
        <authorList>
            <consortium name="DOE Joint Genome Institute"/>
            <person name="Vesth T.C."/>
            <person name="Nybo J."/>
            <person name="Theobald S."/>
            <person name="Brandl J."/>
            <person name="Frisvad J.C."/>
            <person name="Nielsen K.F."/>
            <person name="Lyhne E.K."/>
            <person name="Kogle M.E."/>
            <person name="Kuo A."/>
            <person name="Riley R."/>
            <person name="Clum A."/>
            <person name="Nolan M."/>
            <person name="Lipzen A."/>
            <person name="Salamov A."/>
            <person name="Henrissat B."/>
            <person name="Wiebenga A."/>
            <person name="De vries R.P."/>
            <person name="Grigoriev I.V."/>
            <person name="Mortensen U.H."/>
            <person name="Andersen M.R."/>
            <person name="Baker S.E."/>
        </authorList>
    </citation>
    <scope>NUCLEOTIDE SEQUENCE [LARGE SCALE GENOMIC DNA]</scope>
    <source>
        <strain evidence="1 2">CBS 707.79</strain>
    </source>
</reference>
<proteinExistence type="predicted"/>
<protein>
    <recommendedName>
        <fullName evidence="3">Metallo-dependent phosphatase</fullName>
    </recommendedName>
</protein>
<dbReference type="OrthoDB" id="630188at2759"/>
<gene>
    <name evidence="1" type="ORF">BO71DRAFT_452297</name>
</gene>
<organism evidence="1 2">
    <name type="scientific">Aspergillus ellipticus CBS 707.79</name>
    <dbReference type="NCBI Taxonomy" id="1448320"/>
    <lineage>
        <taxon>Eukaryota</taxon>
        <taxon>Fungi</taxon>
        <taxon>Dikarya</taxon>
        <taxon>Ascomycota</taxon>
        <taxon>Pezizomycotina</taxon>
        <taxon>Eurotiomycetes</taxon>
        <taxon>Eurotiomycetidae</taxon>
        <taxon>Eurotiales</taxon>
        <taxon>Aspergillaceae</taxon>
        <taxon>Aspergillus</taxon>
        <taxon>Aspergillus subgen. Circumdati</taxon>
    </lineage>
</organism>
<dbReference type="VEuPathDB" id="FungiDB:BO71DRAFT_452297"/>
<accession>A0A319DJ01</accession>
<dbReference type="PANTHER" id="PTHR12905">
    <property type="entry name" value="METALLOPHOSPHOESTERASE"/>
    <property type="match status" value="1"/>
</dbReference>
<evidence type="ECO:0008006" key="3">
    <source>
        <dbReference type="Google" id="ProtNLM"/>
    </source>
</evidence>